<evidence type="ECO:0000313" key="1">
    <source>
        <dbReference type="EMBL" id="PWB87300.1"/>
    </source>
</evidence>
<dbReference type="Proteomes" id="UP000251717">
    <property type="component" value="Unassembled WGS sequence"/>
</dbReference>
<evidence type="ECO:0000313" key="2">
    <source>
        <dbReference type="Proteomes" id="UP000251717"/>
    </source>
</evidence>
<dbReference type="EMBL" id="MZGS01000021">
    <property type="protein sequence ID" value="PWB87300.1"/>
    <property type="molecule type" value="Genomic_DNA"/>
</dbReference>
<accession>A0A315XMG1</accession>
<reference evidence="1 2" key="1">
    <citation type="submission" date="2017-03" db="EMBL/GenBank/DDBJ databases">
        <title>Genome sequence of Methanobrevibacter thaueri.</title>
        <authorList>
            <person name="Poehlein A."/>
            <person name="Seedorf H."/>
            <person name="Daniel R."/>
        </authorList>
    </citation>
    <scope>NUCLEOTIDE SEQUENCE [LARGE SCALE GENOMIC DNA]</scope>
    <source>
        <strain evidence="1 2">DSM 11995</strain>
    </source>
</reference>
<proteinExistence type="predicted"/>
<keyword evidence="2" id="KW-1185">Reference proteome</keyword>
<gene>
    <name evidence="1" type="ORF">MBBTH_10970</name>
</gene>
<dbReference type="RefSeq" id="WP_116592051.1">
    <property type="nucleotide sequence ID" value="NZ_MZGS01000021.1"/>
</dbReference>
<dbReference type="AlphaFoldDB" id="A0A315XMG1"/>
<comment type="caution">
    <text evidence="1">The sequence shown here is derived from an EMBL/GenBank/DDBJ whole genome shotgun (WGS) entry which is preliminary data.</text>
</comment>
<protein>
    <submittedName>
        <fullName evidence="1">Uncharacterized protein</fullName>
    </submittedName>
</protein>
<name>A0A315XMG1_9EURY</name>
<dbReference type="PROSITE" id="PS51257">
    <property type="entry name" value="PROKAR_LIPOPROTEIN"/>
    <property type="match status" value="1"/>
</dbReference>
<organism evidence="1 2">
    <name type="scientific">Methanobrevibacter thaueri</name>
    <dbReference type="NCBI Taxonomy" id="190975"/>
    <lineage>
        <taxon>Archaea</taxon>
        <taxon>Methanobacteriati</taxon>
        <taxon>Methanobacteriota</taxon>
        <taxon>Methanomada group</taxon>
        <taxon>Methanobacteria</taxon>
        <taxon>Methanobacteriales</taxon>
        <taxon>Methanobacteriaceae</taxon>
        <taxon>Methanobrevibacter</taxon>
    </lineage>
</organism>
<sequence length="160" mass="18178">MRAFITSTVTVTVVACLAFMLLNPILFSEIHSDFTGDEVFLPENGRYDFNLFSLSTTNCSNFTAKIVKVGHTKIVGGDSYSINVLEYDKMLDFEVRGFQKEIEAEMKSPYQIVDGVKVYEANFILFKRYGSYVQKDDLELFITSDNPNETAYMVNSLKIV</sequence>